<dbReference type="AlphaFoldDB" id="A0A0E9Q7J8"/>
<accession>A0A0E9Q7J8</accession>
<protein>
    <submittedName>
        <fullName evidence="1">Uncharacterized protein</fullName>
    </submittedName>
</protein>
<dbReference type="EMBL" id="GBXM01096484">
    <property type="protein sequence ID" value="JAH12093.1"/>
    <property type="molecule type" value="Transcribed_RNA"/>
</dbReference>
<reference evidence="1" key="2">
    <citation type="journal article" date="2015" name="Fish Shellfish Immunol.">
        <title>Early steps in the European eel (Anguilla anguilla)-Vibrio vulnificus interaction in the gills: Role of the RtxA13 toxin.</title>
        <authorList>
            <person name="Callol A."/>
            <person name="Pajuelo D."/>
            <person name="Ebbesson L."/>
            <person name="Teles M."/>
            <person name="MacKenzie S."/>
            <person name="Amaro C."/>
        </authorList>
    </citation>
    <scope>NUCLEOTIDE SEQUENCE</scope>
</reference>
<name>A0A0E9Q7J8_ANGAN</name>
<proteinExistence type="predicted"/>
<organism evidence="1">
    <name type="scientific">Anguilla anguilla</name>
    <name type="common">European freshwater eel</name>
    <name type="synonym">Muraena anguilla</name>
    <dbReference type="NCBI Taxonomy" id="7936"/>
    <lineage>
        <taxon>Eukaryota</taxon>
        <taxon>Metazoa</taxon>
        <taxon>Chordata</taxon>
        <taxon>Craniata</taxon>
        <taxon>Vertebrata</taxon>
        <taxon>Euteleostomi</taxon>
        <taxon>Actinopterygii</taxon>
        <taxon>Neopterygii</taxon>
        <taxon>Teleostei</taxon>
        <taxon>Anguilliformes</taxon>
        <taxon>Anguillidae</taxon>
        <taxon>Anguilla</taxon>
    </lineage>
</organism>
<reference evidence="1" key="1">
    <citation type="submission" date="2014-11" db="EMBL/GenBank/DDBJ databases">
        <authorList>
            <person name="Amaro Gonzalez C."/>
        </authorList>
    </citation>
    <scope>NUCLEOTIDE SEQUENCE</scope>
</reference>
<sequence length="46" mass="5624">MYNLKRFMPNKINWIQNPINRLKRQVYLYTISPSCVTYVTFKKKPS</sequence>
<evidence type="ECO:0000313" key="1">
    <source>
        <dbReference type="EMBL" id="JAH12093.1"/>
    </source>
</evidence>